<organism evidence="3 4">
    <name type="scientific">Sedimentisphaera cyanobacteriorum</name>
    <dbReference type="NCBI Taxonomy" id="1940790"/>
    <lineage>
        <taxon>Bacteria</taxon>
        <taxon>Pseudomonadati</taxon>
        <taxon>Planctomycetota</taxon>
        <taxon>Phycisphaerae</taxon>
        <taxon>Sedimentisphaerales</taxon>
        <taxon>Sedimentisphaeraceae</taxon>
        <taxon>Sedimentisphaera</taxon>
    </lineage>
</organism>
<dbReference type="PANTHER" id="PTHR16026">
    <property type="entry name" value="CARTILAGE ACIDIC PROTEIN 1"/>
    <property type="match status" value="1"/>
</dbReference>
<dbReference type="InterPro" id="IPR011519">
    <property type="entry name" value="UnbV_ASPIC"/>
</dbReference>
<gene>
    <name evidence="3" type="ORF">L21SP3_00899</name>
</gene>
<keyword evidence="4" id="KW-1185">Reference proteome</keyword>
<dbReference type="Pfam" id="PF13517">
    <property type="entry name" value="FG-GAP_3"/>
    <property type="match status" value="1"/>
</dbReference>
<dbReference type="InterPro" id="IPR013517">
    <property type="entry name" value="FG-GAP"/>
</dbReference>
<feature type="domain" description="ASPIC/UnbV" evidence="2">
    <location>
        <begin position="272"/>
        <end position="338"/>
    </location>
</feature>
<dbReference type="Proteomes" id="UP000188273">
    <property type="component" value="Chromosome"/>
</dbReference>
<dbReference type="KEGG" id="pbu:L21SP3_00899"/>
<evidence type="ECO:0000256" key="1">
    <source>
        <dbReference type="ARBA" id="ARBA00022729"/>
    </source>
</evidence>
<dbReference type="PANTHER" id="PTHR16026:SF0">
    <property type="entry name" value="CARTILAGE ACIDIC PROTEIN 1"/>
    <property type="match status" value="1"/>
</dbReference>
<name>A0A1Q2HP45_9BACT</name>
<dbReference type="Gene3D" id="2.130.10.130">
    <property type="entry name" value="Integrin alpha, N-terminal"/>
    <property type="match status" value="1"/>
</dbReference>
<evidence type="ECO:0000259" key="2">
    <source>
        <dbReference type="Pfam" id="PF07593"/>
    </source>
</evidence>
<dbReference type="Pfam" id="PF07593">
    <property type="entry name" value="UnbV_ASPIC"/>
    <property type="match status" value="1"/>
</dbReference>
<protein>
    <recommendedName>
        <fullName evidence="2">ASPIC/UnbV domain-containing protein</fullName>
    </recommendedName>
</protein>
<dbReference type="EMBL" id="CP019633">
    <property type="protein sequence ID" value="AQQ09101.1"/>
    <property type="molecule type" value="Genomic_DNA"/>
</dbReference>
<proteinExistence type="predicted"/>
<reference evidence="4" key="1">
    <citation type="submission" date="2017-02" db="EMBL/GenBank/DDBJ databases">
        <title>Comparative genomics and description of representatives of a novel lineage of planctomycetes thriving in anoxic sediments.</title>
        <authorList>
            <person name="Spring S."/>
            <person name="Bunk B."/>
            <person name="Sproer C."/>
            <person name="Klenk H.-P."/>
        </authorList>
    </citation>
    <scope>NUCLEOTIDE SEQUENCE [LARGE SCALE GENOMIC DNA]</scope>
    <source>
        <strain evidence="4">L21-RPul-D3</strain>
    </source>
</reference>
<evidence type="ECO:0000313" key="3">
    <source>
        <dbReference type="EMBL" id="AQQ09101.1"/>
    </source>
</evidence>
<accession>A0A1Q2HP45</accession>
<dbReference type="AlphaFoldDB" id="A0A1Q2HP45"/>
<sequence>MLAETDEFRFEKSVGNGLAKEARLTYDVQKRRYVPAGDNVAPGLAYLFFGDVNNDGLYDAIAVDGTDALFTPKTQDVSACFWKNEGQFRFSEATQEATLNTLNRSYGKWYRFFNQQITPRQKNPLPLGRMNKSQPGLPATPPMDFRPYWGDLVFADFNNDTHLDFVVLDRREAKLLEPRSILYMNRGNGAFAPKPTTFSGLDDTGIAGEAVDLNNDGLVDMFISGDPDNTAPEGNSDQRYEDKVYLNTGTHGARDNHWLRLRFSGISHARLLGTRIEIFEPGTEARLGTRGIYAEQSYKSGSPLEAHFGLANASQVDVTVHLLDGRIIRLECVKADRFVEINIEKETVREVGQPKSDPRERQLKGMELLHTSDLLLDNLPDYELEPR</sequence>
<dbReference type="InterPro" id="IPR028994">
    <property type="entry name" value="Integrin_alpha_N"/>
</dbReference>
<dbReference type="SUPFAM" id="SSF69318">
    <property type="entry name" value="Integrin alpha N-terminal domain"/>
    <property type="match status" value="1"/>
</dbReference>
<dbReference type="InterPro" id="IPR027039">
    <property type="entry name" value="Crtac1"/>
</dbReference>
<keyword evidence="1" id="KW-0732">Signal</keyword>
<evidence type="ECO:0000313" key="4">
    <source>
        <dbReference type="Proteomes" id="UP000188273"/>
    </source>
</evidence>
<dbReference type="STRING" id="1940790.L21SP3_00899"/>